<dbReference type="AlphaFoldDB" id="A0A428N2X9"/>
<evidence type="ECO:0000313" key="1">
    <source>
        <dbReference type="EMBL" id="RSL32801.1"/>
    </source>
</evidence>
<dbReference type="InterPro" id="IPR025619">
    <property type="entry name" value="YlzJ"/>
</dbReference>
<reference evidence="1 2" key="1">
    <citation type="submission" date="2018-10" db="EMBL/GenBank/DDBJ databases">
        <title>Draft genome sequence of Bacillus salarius IM0101, isolated from a hypersaline soil in Inner Mongolia, China.</title>
        <authorList>
            <person name="Yamprayoonswat W."/>
            <person name="Boonvisut S."/>
            <person name="Jumpathong W."/>
            <person name="Sittihan S."/>
            <person name="Ruangsuj P."/>
            <person name="Wanthongcharoen S."/>
            <person name="Thongpramul N."/>
            <person name="Pimmason S."/>
            <person name="Yu B."/>
            <person name="Yasawong M."/>
        </authorList>
    </citation>
    <scope>NUCLEOTIDE SEQUENCE [LARGE SCALE GENOMIC DNA]</scope>
    <source>
        <strain evidence="1 2">IM0101</strain>
    </source>
</reference>
<accession>A0A428N2X9</accession>
<keyword evidence="2" id="KW-1185">Reference proteome</keyword>
<dbReference type="Proteomes" id="UP000275076">
    <property type="component" value="Unassembled WGS sequence"/>
</dbReference>
<dbReference type="EMBL" id="RBVX01000012">
    <property type="protein sequence ID" value="RSL32801.1"/>
    <property type="molecule type" value="Genomic_DNA"/>
</dbReference>
<evidence type="ECO:0000313" key="2">
    <source>
        <dbReference type="Proteomes" id="UP000275076"/>
    </source>
</evidence>
<gene>
    <name evidence="1" type="ORF">D7Z54_13730</name>
</gene>
<protein>
    <recommendedName>
        <fullName evidence="3">YlzJ-like protein</fullName>
    </recommendedName>
</protein>
<sequence length="70" mass="7846">MILYTPLGIESIFPPDEKGWENIRTIPITHGSLTIEKSEAGTWKIVGVNSSNPHDYMDPNYQPGSVWNDS</sequence>
<comment type="caution">
    <text evidence="1">The sequence shown here is derived from an EMBL/GenBank/DDBJ whole genome shotgun (WGS) entry which is preliminary data.</text>
</comment>
<name>A0A428N2X9_9BACI</name>
<dbReference type="OrthoDB" id="1683573at2"/>
<dbReference type="RefSeq" id="WP_125556427.1">
    <property type="nucleotide sequence ID" value="NZ_RBVX01000012.1"/>
</dbReference>
<organism evidence="1 2">
    <name type="scientific">Salibacterium salarium</name>
    <dbReference type="NCBI Taxonomy" id="284579"/>
    <lineage>
        <taxon>Bacteria</taxon>
        <taxon>Bacillati</taxon>
        <taxon>Bacillota</taxon>
        <taxon>Bacilli</taxon>
        <taxon>Bacillales</taxon>
        <taxon>Bacillaceae</taxon>
    </lineage>
</organism>
<proteinExistence type="predicted"/>
<evidence type="ECO:0008006" key="3">
    <source>
        <dbReference type="Google" id="ProtNLM"/>
    </source>
</evidence>
<dbReference type="Pfam" id="PF14035">
    <property type="entry name" value="YlzJ"/>
    <property type="match status" value="1"/>
</dbReference>